<evidence type="ECO:0000256" key="3">
    <source>
        <dbReference type="ARBA" id="ARBA00012720"/>
    </source>
</evidence>
<dbReference type="GO" id="GO:0140078">
    <property type="term" value="F:class I DNA-(apurinic or apyrimidinic site) endonuclease activity"/>
    <property type="evidence" value="ECO:0007669"/>
    <property type="project" value="UniProtKB-EC"/>
</dbReference>
<dbReference type="InterPro" id="IPR003265">
    <property type="entry name" value="HhH-GPD_domain"/>
</dbReference>
<evidence type="ECO:0000256" key="10">
    <source>
        <dbReference type="ARBA" id="ARBA00023295"/>
    </source>
</evidence>
<evidence type="ECO:0000256" key="2">
    <source>
        <dbReference type="ARBA" id="ARBA00010679"/>
    </source>
</evidence>
<keyword evidence="9" id="KW-0511">Multifunctional enzyme</keyword>
<dbReference type="PANTHER" id="PTHR10242:SF2">
    <property type="entry name" value="N-GLYCOSYLASE_DNA LYASE"/>
    <property type="match status" value="1"/>
</dbReference>
<dbReference type="GO" id="GO:0034039">
    <property type="term" value="F:8-oxo-7,8-dihydroguanine DNA N-glycosylase activity"/>
    <property type="evidence" value="ECO:0007669"/>
    <property type="project" value="TreeGrafter"/>
</dbReference>
<dbReference type="Proteomes" id="UP000799302">
    <property type="component" value="Unassembled WGS sequence"/>
</dbReference>
<dbReference type="Gene3D" id="3.30.310.40">
    <property type="match status" value="1"/>
</dbReference>
<protein>
    <recommendedName>
        <fullName evidence="3">DNA-(apurinic or apyrimidinic site) lyase</fullName>
        <ecNumber evidence="3">4.2.99.18</ecNumber>
    </recommendedName>
</protein>
<dbReference type="InterPro" id="IPR011257">
    <property type="entry name" value="DNA_glycosylase"/>
</dbReference>
<evidence type="ECO:0000256" key="6">
    <source>
        <dbReference type="ARBA" id="ARBA00023204"/>
    </source>
</evidence>
<feature type="domain" description="HhH-GPD" evidence="12">
    <location>
        <begin position="136"/>
        <end position="319"/>
    </location>
</feature>
<accession>A0A6A6UQG0</accession>
<evidence type="ECO:0000256" key="7">
    <source>
        <dbReference type="ARBA" id="ARBA00023239"/>
    </source>
</evidence>
<evidence type="ECO:0000259" key="12">
    <source>
        <dbReference type="SMART" id="SM00478"/>
    </source>
</evidence>
<comment type="similarity">
    <text evidence="2">Belongs to the type-1 OGG1 family.</text>
</comment>
<dbReference type="CDD" id="cd00056">
    <property type="entry name" value="ENDO3c"/>
    <property type="match status" value="1"/>
</dbReference>
<dbReference type="GO" id="GO:0006289">
    <property type="term" value="P:nucleotide-excision repair"/>
    <property type="evidence" value="ECO:0007669"/>
    <property type="project" value="InterPro"/>
</dbReference>
<dbReference type="OrthoDB" id="238681at2759"/>
<dbReference type="InterPro" id="IPR012904">
    <property type="entry name" value="OGG_N"/>
</dbReference>
<dbReference type="SUPFAM" id="SSF55945">
    <property type="entry name" value="TATA-box binding protein-like"/>
    <property type="match status" value="1"/>
</dbReference>
<comment type="catalytic activity">
    <reaction evidence="11">
        <text>2'-deoxyribonucleotide-(2'-deoxyribose 5'-phosphate)-2'-deoxyribonucleotide-DNA = a 3'-end 2'-deoxyribonucleotide-(2,3-dehydro-2,3-deoxyribose 5'-phosphate)-DNA + a 5'-end 5'-phospho-2'-deoxyribonucleoside-DNA + H(+)</text>
        <dbReference type="Rhea" id="RHEA:66592"/>
        <dbReference type="Rhea" id="RHEA-COMP:13180"/>
        <dbReference type="Rhea" id="RHEA-COMP:16897"/>
        <dbReference type="Rhea" id="RHEA-COMP:17067"/>
        <dbReference type="ChEBI" id="CHEBI:15378"/>
        <dbReference type="ChEBI" id="CHEBI:136412"/>
        <dbReference type="ChEBI" id="CHEBI:157695"/>
        <dbReference type="ChEBI" id="CHEBI:167181"/>
        <dbReference type="EC" id="4.2.99.18"/>
    </reaction>
</comment>
<dbReference type="Gene3D" id="1.10.1670.10">
    <property type="entry name" value="Helix-hairpin-Helix base-excision DNA repair enzymes (C-terminal)"/>
    <property type="match status" value="1"/>
</dbReference>
<keyword evidence="5" id="KW-0378">Hydrolase</keyword>
<evidence type="ECO:0000256" key="1">
    <source>
        <dbReference type="ARBA" id="ARBA00004123"/>
    </source>
</evidence>
<organism evidence="13 14">
    <name type="scientific">Microthyrium microscopicum</name>
    <dbReference type="NCBI Taxonomy" id="703497"/>
    <lineage>
        <taxon>Eukaryota</taxon>
        <taxon>Fungi</taxon>
        <taxon>Dikarya</taxon>
        <taxon>Ascomycota</taxon>
        <taxon>Pezizomycotina</taxon>
        <taxon>Dothideomycetes</taxon>
        <taxon>Dothideomycetes incertae sedis</taxon>
        <taxon>Microthyriales</taxon>
        <taxon>Microthyriaceae</taxon>
        <taxon>Microthyrium</taxon>
    </lineage>
</organism>
<evidence type="ECO:0000256" key="11">
    <source>
        <dbReference type="ARBA" id="ARBA00044632"/>
    </source>
</evidence>
<dbReference type="GO" id="GO:0005634">
    <property type="term" value="C:nucleus"/>
    <property type="evidence" value="ECO:0007669"/>
    <property type="project" value="UniProtKB-SubCell"/>
</dbReference>
<evidence type="ECO:0000256" key="5">
    <source>
        <dbReference type="ARBA" id="ARBA00022801"/>
    </source>
</evidence>
<evidence type="ECO:0000256" key="8">
    <source>
        <dbReference type="ARBA" id="ARBA00023242"/>
    </source>
</evidence>
<dbReference type="EMBL" id="MU004230">
    <property type="protein sequence ID" value="KAF2674529.1"/>
    <property type="molecule type" value="Genomic_DNA"/>
</dbReference>
<reference evidence="13" key="1">
    <citation type="journal article" date="2020" name="Stud. Mycol.">
        <title>101 Dothideomycetes genomes: a test case for predicting lifestyles and emergence of pathogens.</title>
        <authorList>
            <person name="Haridas S."/>
            <person name="Albert R."/>
            <person name="Binder M."/>
            <person name="Bloem J."/>
            <person name="Labutti K."/>
            <person name="Salamov A."/>
            <person name="Andreopoulos B."/>
            <person name="Baker S."/>
            <person name="Barry K."/>
            <person name="Bills G."/>
            <person name="Bluhm B."/>
            <person name="Cannon C."/>
            <person name="Castanera R."/>
            <person name="Culley D."/>
            <person name="Daum C."/>
            <person name="Ezra D."/>
            <person name="Gonzalez J."/>
            <person name="Henrissat B."/>
            <person name="Kuo A."/>
            <person name="Liang C."/>
            <person name="Lipzen A."/>
            <person name="Lutzoni F."/>
            <person name="Magnuson J."/>
            <person name="Mondo S."/>
            <person name="Nolan M."/>
            <person name="Ohm R."/>
            <person name="Pangilinan J."/>
            <person name="Park H.-J."/>
            <person name="Ramirez L."/>
            <person name="Alfaro M."/>
            <person name="Sun H."/>
            <person name="Tritt A."/>
            <person name="Yoshinaga Y."/>
            <person name="Zwiers L.-H."/>
            <person name="Turgeon B."/>
            <person name="Goodwin S."/>
            <person name="Spatafora J."/>
            <person name="Crous P."/>
            <person name="Grigoriev I."/>
        </authorList>
    </citation>
    <scope>NUCLEOTIDE SEQUENCE</scope>
    <source>
        <strain evidence="13">CBS 115976</strain>
    </source>
</reference>
<keyword evidence="6" id="KW-0234">DNA repair</keyword>
<evidence type="ECO:0000313" key="14">
    <source>
        <dbReference type="Proteomes" id="UP000799302"/>
    </source>
</evidence>
<dbReference type="Pfam" id="PF00730">
    <property type="entry name" value="HhH-GPD"/>
    <property type="match status" value="1"/>
</dbReference>
<dbReference type="PANTHER" id="PTHR10242">
    <property type="entry name" value="8-OXOGUANINE DNA GLYCOSYLASE"/>
    <property type="match status" value="1"/>
</dbReference>
<evidence type="ECO:0000256" key="9">
    <source>
        <dbReference type="ARBA" id="ARBA00023268"/>
    </source>
</evidence>
<dbReference type="Pfam" id="PF07934">
    <property type="entry name" value="OGG_N"/>
    <property type="match status" value="1"/>
</dbReference>
<name>A0A6A6UQG0_9PEZI</name>
<dbReference type="InterPro" id="IPR023170">
    <property type="entry name" value="HhH_base_excis_C"/>
</dbReference>
<evidence type="ECO:0000256" key="4">
    <source>
        <dbReference type="ARBA" id="ARBA00022763"/>
    </source>
</evidence>
<comment type="subcellular location">
    <subcellularLocation>
        <location evidence="1">Nucleus</location>
    </subcellularLocation>
</comment>
<dbReference type="FunFam" id="1.10.1670.10:FF:000005">
    <property type="entry name" value="N-glycosylase/DNA lyase OGG1"/>
    <property type="match status" value="1"/>
</dbReference>
<keyword evidence="4" id="KW-0227">DNA damage</keyword>
<dbReference type="GO" id="GO:0006285">
    <property type="term" value="P:base-excision repair, AP site formation"/>
    <property type="evidence" value="ECO:0007669"/>
    <property type="project" value="TreeGrafter"/>
</dbReference>
<dbReference type="GO" id="GO:0003684">
    <property type="term" value="F:damaged DNA binding"/>
    <property type="evidence" value="ECO:0007669"/>
    <property type="project" value="InterPro"/>
</dbReference>
<keyword evidence="8" id="KW-0539">Nucleus</keyword>
<keyword evidence="10" id="KW-0326">Glycosidase</keyword>
<dbReference type="Gene3D" id="1.10.340.30">
    <property type="entry name" value="Hypothetical protein, domain 2"/>
    <property type="match status" value="1"/>
</dbReference>
<dbReference type="SMART" id="SM00478">
    <property type="entry name" value="ENDO3c"/>
    <property type="match status" value="1"/>
</dbReference>
<gene>
    <name evidence="13" type="ORF">BT63DRAFT_408711</name>
</gene>
<sequence length="392" mass="43988">MIAMEAWKKLPVSLTELCIDTTLRCGQSFRWRQLTPNEWSMTLHGRILSFKQDESHLHYRAIFPAAALPTPPSSDANDSDDTLALVKHYFNLKPNLSALYANWAASDTNFRAKAPRFTGVRILQQDAWEALLGFICSSNNNISRISQMVHNLCRHYGPFLGHLGDEPMHDFPTPAELAVPGVEQRLRELGFGYRAKYIARTAQMVHERGLPWLNGLRNPAPPCTSISEAVEAGGRPGYREAHAALLELQGVGPKVADCVCLMGLGWGEAVPVDTHVWQIAVRDYKFGKGKQTSLTKATYDAVADKFRALWGMEAGWAQSVLFTANLRAFKGQLMKKEEVVQEETVVKVEDGGGKIMVKTEKRRVKRELEDEGIVDVKIETSTITRTKRRRRN</sequence>
<keyword evidence="7 13" id="KW-0456">Lyase</keyword>
<dbReference type="AlphaFoldDB" id="A0A6A6UQG0"/>
<dbReference type="InterPro" id="IPR052054">
    <property type="entry name" value="Oxidative_DNA_repair_enzyme"/>
</dbReference>
<evidence type="ECO:0000313" key="13">
    <source>
        <dbReference type="EMBL" id="KAF2674529.1"/>
    </source>
</evidence>
<proteinExistence type="inferred from homology"/>
<keyword evidence="14" id="KW-1185">Reference proteome</keyword>
<dbReference type="SUPFAM" id="SSF48150">
    <property type="entry name" value="DNA-glycosylase"/>
    <property type="match status" value="1"/>
</dbReference>
<dbReference type="EC" id="4.2.99.18" evidence="3"/>